<reference evidence="1 2" key="1">
    <citation type="submission" date="2020-08" db="EMBL/GenBank/DDBJ databases">
        <title>Genomic Encyclopedia of Type Strains, Phase IV (KMG-IV): sequencing the most valuable type-strain genomes for metagenomic binning, comparative biology and taxonomic classification.</title>
        <authorList>
            <person name="Goeker M."/>
        </authorList>
    </citation>
    <scope>NUCLEOTIDE SEQUENCE [LARGE SCALE GENOMIC DNA]</scope>
    <source>
        <strain evidence="1 2">DSM 22368</strain>
    </source>
</reference>
<comment type="caution">
    <text evidence="1">The sequence shown here is derived from an EMBL/GenBank/DDBJ whole genome shotgun (WGS) entry which is preliminary data.</text>
</comment>
<evidence type="ECO:0008006" key="3">
    <source>
        <dbReference type="Google" id="ProtNLM"/>
    </source>
</evidence>
<dbReference type="RefSeq" id="WP_166849229.1">
    <property type="nucleotide sequence ID" value="NZ_JAAONY010000001.1"/>
</dbReference>
<dbReference type="Proteomes" id="UP000528457">
    <property type="component" value="Unassembled WGS sequence"/>
</dbReference>
<sequence length="88" mass="9597">MECRESCGACCIAPSITQAMPNMPNGKAAGEHCANLDPDSLNCRIWGRADYPEFCRGFLPEADFCGNSRKDALQILTLMEADTQAQKP</sequence>
<name>A0A7X0MUZ4_9GAMM</name>
<accession>A0A7X0MUZ4</accession>
<gene>
    <name evidence="1" type="ORF">HNR48_001454</name>
</gene>
<dbReference type="FunCoup" id="A0A7X0MUZ4">
    <property type="interactions" value="11"/>
</dbReference>
<dbReference type="EMBL" id="JACHHT010000001">
    <property type="protein sequence ID" value="MBB6521176.1"/>
    <property type="molecule type" value="Genomic_DNA"/>
</dbReference>
<evidence type="ECO:0000313" key="1">
    <source>
        <dbReference type="EMBL" id="MBB6521176.1"/>
    </source>
</evidence>
<dbReference type="AlphaFoldDB" id="A0A7X0MUZ4"/>
<protein>
    <recommendedName>
        <fullName evidence="3">YkgJ family cysteine cluster protein</fullName>
    </recommendedName>
</protein>
<keyword evidence="2" id="KW-1185">Reference proteome</keyword>
<evidence type="ECO:0000313" key="2">
    <source>
        <dbReference type="Proteomes" id="UP000528457"/>
    </source>
</evidence>
<organism evidence="1 2">
    <name type="scientific">Pseudoteredinibacter isoporae</name>
    <dbReference type="NCBI Taxonomy" id="570281"/>
    <lineage>
        <taxon>Bacteria</taxon>
        <taxon>Pseudomonadati</taxon>
        <taxon>Pseudomonadota</taxon>
        <taxon>Gammaproteobacteria</taxon>
        <taxon>Cellvibrionales</taxon>
        <taxon>Cellvibrionaceae</taxon>
        <taxon>Pseudoteredinibacter</taxon>
    </lineage>
</organism>
<dbReference type="InParanoid" id="A0A7X0MUZ4"/>
<proteinExistence type="predicted"/>